<keyword evidence="5" id="KW-1185">Reference proteome</keyword>
<proteinExistence type="predicted"/>
<protein>
    <submittedName>
        <fullName evidence="4">FecR family protein</fullName>
    </submittedName>
</protein>
<dbReference type="PANTHER" id="PTHR30273">
    <property type="entry name" value="PERIPLASMIC SIGNAL SENSOR AND SIGMA FACTOR ACTIVATOR FECR-RELATED"/>
    <property type="match status" value="1"/>
</dbReference>
<evidence type="ECO:0000313" key="4">
    <source>
        <dbReference type="EMBL" id="WPU93217.1"/>
    </source>
</evidence>
<accession>A0ABZ0TLC2</accession>
<dbReference type="InterPro" id="IPR012373">
    <property type="entry name" value="Ferrdict_sens_TM"/>
</dbReference>
<evidence type="ECO:0000259" key="3">
    <source>
        <dbReference type="Pfam" id="PF16344"/>
    </source>
</evidence>
<organism evidence="4 5">
    <name type="scientific">Mucilaginibacter sabulilitoris</name>
    <dbReference type="NCBI Taxonomy" id="1173583"/>
    <lineage>
        <taxon>Bacteria</taxon>
        <taxon>Pseudomonadati</taxon>
        <taxon>Bacteroidota</taxon>
        <taxon>Sphingobacteriia</taxon>
        <taxon>Sphingobacteriales</taxon>
        <taxon>Sphingobacteriaceae</taxon>
        <taxon>Mucilaginibacter</taxon>
    </lineage>
</organism>
<keyword evidence="1" id="KW-0812">Transmembrane</keyword>
<dbReference type="EMBL" id="CP139558">
    <property type="protein sequence ID" value="WPU93217.1"/>
    <property type="molecule type" value="Genomic_DNA"/>
</dbReference>
<dbReference type="InterPro" id="IPR006860">
    <property type="entry name" value="FecR"/>
</dbReference>
<evidence type="ECO:0000313" key="5">
    <source>
        <dbReference type="Proteomes" id="UP001324380"/>
    </source>
</evidence>
<dbReference type="Gene3D" id="3.55.50.30">
    <property type="match status" value="1"/>
</dbReference>
<feature type="transmembrane region" description="Helical" evidence="1">
    <location>
        <begin position="84"/>
        <end position="105"/>
    </location>
</feature>
<reference evidence="4 5" key="1">
    <citation type="submission" date="2023-11" db="EMBL/GenBank/DDBJ databases">
        <title>Analysis of the Genomes of Mucilaginibacter gossypii cycad 4 and M. sabulilitoris SNA2: microbes with the potential for plant growth promotion.</title>
        <authorList>
            <person name="Hirsch A.M."/>
            <person name="Humm E."/>
            <person name="Rubbi M."/>
            <person name="Del Vecchio G."/>
            <person name="Ha S.M."/>
            <person name="Pellegrini M."/>
            <person name="Gunsalus R.P."/>
        </authorList>
    </citation>
    <scope>NUCLEOTIDE SEQUENCE [LARGE SCALE GENOMIC DNA]</scope>
    <source>
        <strain evidence="4 5">SNA2</strain>
    </source>
</reference>
<gene>
    <name evidence="4" type="ORF">SNE25_28255</name>
</gene>
<evidence type="ECO:0000256" key="1">
    <source>
        <dbReference type="SAM" id="Phobius"/>
    </source>
</evidence>
<evidence type="ECO:0000259" key="2">
    <source>
        <dbReference type="Pfam" id="PF04773"/>
    </source>
</evidence>
<feature type="domain" description="Protein FecR C-terminal" evidence="3">
    <location>
        <begin position="323"/>
        <end position="390"/>
    </location>
</feature>
<dbReference type="InterPro" id="IPR032508">
    <property type="entry name" value="FecR_C"/>
</dbReference>
<dbReference type="Proteomes" id="UP001324380">
    <property type="component" value="Chromosome"/>
</dbReference>
<dbReference type="PANTHER" id="PTHR30273:SF2">
    <property type="entry name" value="PROTEIN FECR"/>
    <property type="match status" value="1"/>
</dbReference>
<keyword evidence="1" id="KW-0472">Membrane</keyword>
<sequence length="393" mass="44050">MVDDYHINLIKKYLDNQCSPAEKLEIETWFEHYSGGDRTFYNNDSGLINDAMFRSLVNIRERITASETTEVDGKEVRLQPKFRFRYAAIAATVLLFIVAGSYLAIHKKAAAPKLARRSLPKADTPRSTNKAILTLANGKKIVLDDAKSGKLAVQGNSSVTKAVDGRIIYKAADRAASNDEVAYNTITTPNGGQYQVVLPDGSNVWLDAASSITYPSAFTGNKRQVKLTGQAYFEVAKNHEKPFLVNVDDKQQIEVLGTHFNIQAYPDDRDVKTTLLEGSVKLTYKNNHAILKPGQMAVNAPDQALLIKQADVYEVMAWKNNMFVFNNENIKSIMKRLARWYDIDVAFNGNMENVNFFGNYSRSKGLSNLLRDIELIDKVHFKIKGRRVTVTAP</sequence>
<dbReference type="RefSeq" id="WP_321562367.1">
    <property type="nucleotide sequence ID" value="NZ_CP139558.1"/>
</dbReference>
<keyword evidence="1" id="KW-1133">Transmembrane helix</keyword>
<feature type="domain" description="FecR protein" evidence="2">
    <location>
        <begin position="185"/>
        <end position="281"/>
    </location>
</feature>
<name>A0ABZ0TLC2_9SPHI</name>
<dbReference type="Pfam" id="PF04773">
    <property type="entry name" value="FecR"/>
    <property type="match status" value="1"/>
</dbReference>
<dbReference type="Gene3D" id="2.60.120.1440">
    <property type="match status" value="1"/>
</dbReference>
<dbReference type="Pfam" id="PF16344">
    <property type="entry name" value="FecR_C"/>
    <property type="match status" value="1"/>
</dbReference>